<dbReference type="Gene3D" id="3.30.70.270">
    <property type="match status" value="1"/>
</dbReference>
<evidence type="ECO:0000256" key="1">
    <source>
        <dbReference type="ARBA" id="ARBA00012528"/>
    </source>
</evidence>
<dbReference type="AlphaFoldDB" id="A0A494W3F2"/>
<accession>A0A494W3F2</accession>
<dbReference type="GO" id="GO:0005886">
    <property type="term" value="C:plasma membrane"/>
    <property type="evidence" value="ECO:0007669"/>
    <property type="project" value="TreeGrafter"/>
</dbReference>
<dbReference type="PANTHER" id="PTHR45138">
    <property type="entry name" value="REGULATORY COMPONENTS OF SENSORY TRANSDUCTION SYSTEM"/>
    <property type="match status" value="1"/>
</dbReference>
<evidence type="ECO:0000313" key="5">
    <source>
        <dbReference type="EMBL" id="BBD99143.1"/>
    </source>
</evidence>
<evidence type="ECO:0000256" key="3">
    <source>
        <dbReference type="SAM" id="MobiDB-lite"/>
    </source>
</evidence>
<feature type="region of interest" description="Disordered" evidence="3">
    <location>
        <begin position="32"/>
        <end position="56"/>
    </location>
</feature>
<dbReference type="KEGG" id="sami:SAMIE_1026440"/>
<dbReference type="GO" id="GO:0052621">
    <property type="term" value="F:diguanylate cyclase activity"/>
    <property type="evidence" value="ECO:0007669"/>
    <property type="project" value="UniProtKB-EC"/>
</dbReference>
<dbReference type="EC" id="2.7.7.65" evidence="1"/>
<evidence type="ECO:0000313" key="6">
    <source>
        <dbReference type="Proteomes" id="UP000279959"/>
    </source>
</evidence>
<gene>
    <name evidence="5" type="ORF">SAMIE_1026440</name>
</gene>
<dbReference type="InterPro" id="IPR050469">
    <property type="entry name" value="Diguanylate_Cyclase"/>
</dbReference>
<dbReference type="SMART" id="SM00267">
    <property type="entry name" value="GGDEF"/>
    <property type="match status" value="1"/>
</dbReference>
<evidence type="ECO:0000256" key="2">
    <source>
        <dbReference type="ARBA" id="ARBA00034247"/>
    </source>
</evidence>
<reference evidence="5 6" key="1">
    <citation type="submission" date="2018-05" db="EMBL/GenBank/DDBJ databases">
        <title>Complete Genome Sequence of the Nonylphenol-Degrading Bacterium Sphingobium amiense DSM 16289T.</title>
        <authorList>
            <person name="Ootsuka M."/>
            <person name="Nishizawa T."/>
            <person name="Ohta H."/>
        </authorList>
    </citation>
    <scope>NUCLEOTIDE SEQUENCE [LARGE SCALE GENOMIC DNA]</scope>
    <source>
        <strain evidence="5 6">DSM 16289</strain>
    </source>
</reference>
<dbReference type="Proteomes" id="UP000279959">
    <property type="component" value="Chromosome"/>
</dbReference>
<keyword evidence="6" id="KW-1185">Reference proteome</keyword>
<sequence>MTGMTGAISPSAGGHHGLTDRLARWAKGLSGRTETEDDIAEGEEPQRARAGTAANREVVRRRQLYNDIGDFLFAHDLDLTPVNFSVALDYLTGANVGVEKAIKAVLMERGKITNGWVEALSAGQRADEVTPESLASMLDKVEENLTHFSGLMHESRNSAKDYGAALQEHAKDLTGEGDNEPVLARLVGLTRSMVEKTRQVEGQLRENQKQTQALKSSLENARRAAEHDHLTGLPNRRAFEGVLREELALAQENGEQLSVAFCDIDHFKVINDTHGHDTGDRVLKFVAGLLSKASDDRCHVARHGGEEFVMLFRGKTAGETCEAVDRVRQDLAGRSLVNRANGERMERVSFSAGVANVLAYEDPRAALKAADRALYLAKEHGRNRVYLAAEAD</sequence>
<dbReference type="InterPro" id="IPR000160">
    <property type="entry name" value="GGDEF_dom"/>
</dbReference>
<feature type="domain" description="GGDEF" evidence="4">
    <location>
        <begin position="255"/>
        <end position="390"/>
    </location>
</feature>
<proteinExistence type="predicted"/>
<evidence type="ECO:0000259" key="4">
    <source>
        <dbReference type="PROSITE" id="PS50887"/>
    </source>
</evidence>
<dbReference type="NCBIfam" id="TIGR00254">
    <property type="entry name" value="GGDEF"/>
    <property type="match status" value="1"/>
</dbReference>
<organism evidence="5 6">
    <name type="scientific">Sphingobium amiense</name>
    <dbReference type="NCBI Taxonomy" id="135719"/>
    <lineage>
        <taxon>Bacteria</taxon>
        <taxon>Pseudomonadati</taxon>
        <taxon>Pseudomonadota</taxon>
        <taxon>Alphaproteobacteria</taxon>
        <taxon>Sphingomonadales</taxon>
        <taxon>Sphingomonadaceae</taxon>
        <taxon>Sphingobium</taxon>
    </lineage>
</organism>
<dbReference type="InterPro" id="IPR029787">
    <property type="entry name" value="Nucleotide_cyclase"/>
</dbReference>
<dbReference type="GO" id="GO:0043709">
    <property type="term" value="P:cell adhesion involved in single-species biofilm formation"/>
    <property type="evidence" value="ECO:0007669"/>
    <property type="project" value="TreeGrafter"/>
</dbReference>
<dbReference type="FunFam" id="3.30.70.270:FF:000001">
    <property type="entry name" value="Diguanylate cyclase domain protein"/>
    <property type="match status" value="1"/>
</dbReference>
<dbReference type="Pfam" id="PF00990">
    <property type="entry name" value="GGDEF"/>
    <property type="match status" value="1"/>
</dbReference>
<dbReference type="PANTHER" id="PTHR45138:SF9">
    <property type="entry name" value="DIGUANYLATE CYCLASE DGCM-RELATED"/>
    <property type="match status" value="1"/>
</dbReference>
<dbReference type="SUPFAM" id="SSF55073">
    <property type="entry name" value="Nucleotide cyclase"/>
    <property type="match status" value="1"/>
</dbReference>
<dbReference type="EMBL" id="AP018664">
    <property type="protein sequence ID" value="BBD99143.1"/>
    <property type="molecule type" value="Genomic_DNA"/>
</dbReference>
<dbReference type="CDD" id="cd01949">
    <property type="entry name" value="GGDEF"/>
    <property type="match status" value="1"/>
</dbReference>
<dbReference type="InterPro" id="IPR043128">
    <property type="entry name" value="Rev_trsase/Diguanyl_cyclase"/>
</dbReference>
<comment type="catalytic activity">
    <reaction evidence="2">
        <text>2 GTP = 3',3'-c-di-GMP + 2 diphosphate</text>
        <dbReference type="Rhea" id="RHEA:24898"/>
        <dbReference type="ChEBI" id="CHEBI:33019"/>
        <dbReference type="ChEBI" id="CHEBI:37565"/>
        <dbReference type="ChEBI" id="CHEBI:58805"/>
        <dbReference type="EC" id="2.7.7.65"/>
    </reaction>
</comment>
<name>A0A494W3F2_9SPHN</name>
<protein>
    <recommendedName>
        <fullName evidence="1">diguanylate cyclase</fullName>
        <ecNumber evidence="1">2.7.7.65</ecNumber>
    </recommendedName>
</protein>
<dbReference type="GO" id="GO:1902201">
    <property type="term" value="P:negative regulation of bacterial-type flagellum-dependent cell motility"/>
    <property type="evidence" value="ECO:0007669"/>
    <property type="project" value="TreeGrafter"/>
</dbReference>
<dbReference type="PROSITE" id="PS50887">
    <property type="entry name" value="GGDEF"/>
    <property type="match status" value="1"/>
</dbReference>